<evidence type="ECO:0000256" key="13">
    <source>
        <dbReference type="ARBA" id="ARBA00045102"/>
    </source>
</evidence>
<evidence type="ECO:0000256" key="10">
    <source>
        <dbReference type="ARBA" id="ARBA00022989"/>
    </source>
</evidence>
<dbReference type="Gene3D" id="2.80.10.50">
    <property type="match status" value="1"/>
</dbReference>
<comment type="similarity">
    <text evidence="3">Belongs to the glycosyltransferase 39 family.</text>
</comment>
<evidence type="ECO:0000259" key="16">
    <source>
        <dbReference type="PROSITE" id="PS50919"/>
    </source>
</evidence>
<name>A0A2G4STB6_RHIZD</name>
<dbReference type="AlphaFoldDB" id="A0A2G4STB6"/>
<dbReference type="GO" id="GO:0005789">
    <property type="term" value="C:endoplasmic reticulum membrane"/>
    <property type="evidence" value="ECO:0007669"/>
    <property type="project" value="UniProtKB-SubCell"/>
</dbReference>
<feature type="domain" description="MIR" evidence="16">
    <location>
        <begin position="328"/>
        <end position="382"/>
    </location>
</feature>
<comment type="catalytic activity">
    <reaction evidence="13">
        <text>a di-trans,poly-cis-dolichyl beta-D-mannosyl phosphate + L-seryl-[protein] = 3-O-(alpha-D-mannosyl)-L-seryl-[protein] + a di-trans,poly-cis-dolichyl phosphate + H(+)</text>
        <dbReference type="Rhea" id="RHEA:17377"/>
        <dbReference type="Rhea" id="RHEA-COMP:9863"/>
        <dbReference type="Rhea" id="RHEA-COMP:13546"/>
        <dbReference type="Rhea" id="RHEA-COMP:19498"/>
        <dbReference type="Rhea" id="RHEA-COMP:19501"/>
        <dbReference type="ChEBI" id="CHEBI:15378"/>
        <dbReference type="ChEBI" id="CHEBI:29999"/>
        <dbReference type="ChEBI" id="CHEBI:57683"/>
        <dbReference type="ChEBI" id="CHEBI:58211"/>
        <dbReference type="ChEBI" id="CHEBI:137321"/>
        <dbReference type="EC" id="2.4.1.109"/>
    </reaction>
</comment>
<evidence type="ECO:0000256" key="15">
    <source>
        <dbReference type="SAM" id="Phobius"/>
    </source>
</evidence>
<feature type="transmembrane region" description="Helical" evidence="15">
    <location>
        <begin position="99"/>
        <end position="117"/>
    </location>
</feature>
<dbReference type="EMBL" id="KZ303850">
    <property type="protein sequence ID" value="PHZ12019.1"/>
    <property type="molecule type" value="Genomic_DNA"/>
</dbReference>
<dbReference type="CDD" id="cd23283">
    <property type="entry name" value="beta-trefoil_MIR_PMT1-like"/>
    <property type="match status" value="1"/>
</dbReference>
<dbReference type="RefSeq" id="XP_023465727.1">
    <property type="nucleotide sequence ID" value="XM_023605665.1"/>
</dbReference>
<evidence type="ECO:0000256" key="12">
    <source>
        <dbReference type="ARBA" id="ARBA00045085"/>
    </source>
</evidence>
<keyword evidence="11 15" id="KW-0472">Membrane</keyword>
<comment type="pathway">
    <text evidence="2">Protein modification; protein glycosylation.</text>
</comment>
<feature type="domain" description="MIR" evidence="16">
    <location>
        <begin position="392"/>
        <end position="450"/>
    </location>
</feature>
<dbReference type="SMART" id="SM00472">
    <property type="entry name" value="MIR"/>
    <property type="match status" value="3"/>
</dbReference>
<evidence type="ECO:0000256" key="5">
    <source>
        <dbReference type="ARBA" id="ARBA00022676"/>
    </source>
</evidence>
<protein>
    <recommendedName>
        <fullName evidence="4">dolichyl-phosphate-mannose--protein mannosyltransferase</fullName>
        <ecNumber evidence="4">2.4.1.109</ecNumber>
    </recommendedName>
</protein>
<evidence type="ECO:0000313" key="18">
    <source>
        <dbReference type="Proteomes" id="UP000242254"/>
    </source>
</evidence>
<accession>A0A2G4STB6</accession>
<feature type="region of interest" description="Disordered" evidence="14">
    <location>
        <begin position="856"/>
        <end position="888"/>
    </location>
</feature>
<feature type="transmembrane region" description="Helical" evidence="15">
    <location>
        <begin position="190"/>
        <end position="206"/>
    </location>
</feature>
<keyword evidence="10 15" id="KW-1133">Transmembrane helix</keyword>
<keyword evidence="5" id="KW-0328">Glycosyltransferase</keyword>
<evidence type="ECO:0000256" key="11">
    <source>
        <dbReference type="ARBA" id="ARBA00023136"/>
    </source>
</evidence>
<keyword evidence="7 15" id="KW-0812">Transmembrane</keyword>
<dbReference type="InterPro" id="IPR016093">
    <property type="entry name" value="MIR_motif"/>
</dbReference>
<sequence length="888" mass="102264">MSVMGFSLRPRRLQGKSDPFTEPVDHQDDEKKLKKYQNHLDTSSQGIVQERIRLVILTALSLYFRVLKLGHPPFITEIEMETSRQTNWYMANKYFIGKYPPLSGLINTGLAYIVGYYGTEDLLYAGQEFHQFPLIGMRRLAAILGTLIVPICYLTLRNMGHSRSTCTLAATLLILENGHITQSRYASPEVFVLFFSAAATFVWTIVRNRLSESDPYGGLYLLFWKILTGLCIGLSISSKWTGTLIFPVIWYSIGREIWSDMTNTRQPIYACLRKLYVYLFSVGVFPFWIYMFIFKIHFDIVSKAGDHDLILSSRFRYSLVGNEFEPSQQNIAYGSQIVIKHDGSPGGYLHSHKDQFTGGSKQQEVTLYPYVDLNNIWTVHKKKSLYNSSQPLELVHNGDQIRLEHFASTRKLHSHDYRPQITSKREHQEVTAYGDKLINDVYDYWTLIVLDDDNRHSRDMNITWQTLNQRFRLLHIRGCALISHGAYYEGEGHNHQEVTCMASAGLHVSTWIVESAYHEKLENAEPVSFTKMKFIEKFRETHNLMLKYPFVVYNRLEQGIGLQDGLLNPKLENAGTPMKWFLKRTSSKLWYKLSGFSVHLVLNAAVQKFITSAIIGYMGFLCLIKFLAKRQIKLPAQLSWLSIAGTEITVNQVYKNSISLLSSAVASHVVMLRLVPPHTVSMSDILPSIYYGISLSSVILEGMVSTMLPIYRRALYYGLIVLALFLFSQQSHLTYGTRSWHRTDCESFGIDMNCIHFPLYEHELKDFVEQSGETPNATDLTVYFNVLGKTEPFRYTQGQEKEAEQALELLKQTKYQQEAEQSTGIYRYHRVVPTPAITLQEAIDWSKSVHEKAIEREKEAAKKRAEKKALKNKKRRKRMKKRKKTSLL</sequence>
<feature type="transmembrane region" description="Helical" evidence="15">
    <location>
        <begin position="137"/>
        <end position="156"/>
    </location>
</feature>
<dbReference type="GeneID" id="35436655"/>
<keyword evidence="6" id="KW-0808">Transferase</keyword>
<evidence type="ECO:0000256" key="9">
    <source>
        <dbReference type="ARBA" id="ARBA00022824"/>
    </source>
</evidence>
<feature type="transmembrane region" description="Helical" evidence="15">
    <location>
        <begin position="226"/>
        <end position="254"/>
    </location>
</feature>
<dbReference type="STRING" id="1340429.A0A2G4STB6"/>
<keyword evidence="9" id="KW-0256">Endoplasmic reticulum</keyword>
<gene>
    <name evidence="17" type="ORF">RHIMIDRAFT_139122</name>
</gene>
<keyword evidence="18" id="KW-1185">Reference proteome</keyword>
<dbReference type="InterPro" id="IPR036300">
    <property type="entry name" value="MIR_dom_sf"/>
</dbReference>
<feature type="region of interest" description="Disordered" evidence="14">
    <location>
        <begin position="1"/>
        <end position="29"/>
    </location>
</feature>
<feature type="transmembrane region" description="Helical" evidence="15">
    <location>
        <begin position="275"/>
        <end position="293"/>
    </location>
</feature>
<evidence type="ECO:0000313" key="17">
    <source>
        <dbReference type="EMBL" id="PHZ12019.1"/>
    </source>
</evidence>
<dbReference type="PROSITE" id="PS50919">
    <property type="entry name" value="MIR"/>
    <property type="match status" value="2"/>
</dbReference>
<dbReference type="SUPFAM" id="SSF82109">
    <property type="entry name" value="MIR domain"/>
    <property type="match status" value="1"/>
</dbReference>
<keyword evidence="8" id="KW-0677">Repeat</keyword>
<proteinExistence type="inferred from homology"/>
<comment type="catalytic activity">
    <reaction evidence="12">
        <text>a di-trans,poly-cis-dolichyl beta-D-mannosyl phosphate + L-threonyl-[protein] = 3-O-(alpha-D-mannosyl)-L-threonyl-[protein] + a di-trans,poly-cis-dolichyl phosphate + H(+)</text>
        <dbReference type="Rhea" id="RHEA:53396"/>
        <dbReference type="Rhea" id="RHEA-COMP:11060"/>
        <dbReference type="Rhea" id="RHEA-COMP:13547"/>
        <dbReference type="Rhea" id="RHEA-COMP:19498"/>
        <dbReference type="Rhea" id="RHEA-COMP:19501"/>
        <dbReference type="ChEBI" id="CHEBI:15378"/>
        <dbReference type="ChEBI" id="CHEBI:30013"/>
        <dbReference type="ChEBI" id="CHEBI:57683"/>
        <dbReference type="ChEBI" id="CHEBI:58211"/>
        <dbReference type="ChEBI" id="CHEBI:137323"/>
        <dbReference type="EC" id="2.4.1.109"/>
    </reaction>
</comment>
<organism evidence="17 18">
    <name type="scientific">Rhizopus microsporus ATCC 52813</name>
    <dbReference type="NCBI Taxonomy" id="1340429"/>
    <lineage>
        <taxon>Eukaryota</taxon>
        <taxon>Fungi</taxon>
        <taxon>Fungi incertae sedis</taxon>
        <taxon>Mucoromycota</taxon>
        <taxon>Mucoromycotina</taxon>
        <taxon>Mucoromycetes</taxon>
        <taxon>Mucorales</taxon>
        <taxon>Mucorineae</taxon>
        <taxon>Rhizopodaceae</taxon>
        <taxon>Rhizopus</taxon>
    </lineage>
</organism>
<dbReference type="GO" id="GO:0004169">
    <property type="term" value="F:dolichyl-phosphate-mannose-protein mannosyltransferase activity"/>
    <property type="evidence" value="ECO:0007669"/>
    <property type="project" value="UniProtKB-EC"/>
</dbReference>
<dbReference type="InterPro" id="IPR003342">
    <property type="entry name" value="ArnT-like_N"/>
</dbReference>
<evidence type="ECO:0000256" key="8">
    <source>
        <dbReference type="ARBA" id="ARBA00022737"/>
    </source>
</evidence>
<dbReference type="InterPro" id="IPR027005">
    <property type="entry name" value="PMT-like"/>
</dbReference>
<dbReference type="PANTHER" id="PTHR10050:SF46">
    <property type="entry name" value="PROTEIN O-MANNOSYL-TRANSFERASE 2"/>
    <property type="match status" value="1"/>
</dbReference>
<evidence type="ECO:0000256" key="4">
    <source>
        <dbReference type="ARBA" id="ARBA00012839"/>
    </source>
</evidence>
<dbReference type="Pfam" id="PF02366">
    <property type="entry name" value="PMT"/>
    <property type="match status" value="1"/>
</dbReference>
<feature type="compositionally biased region" description="Basic residues" evidence="14">
    <location>
        <begin position="870"/>
        <end position="888"/>
    </location>
</feature>
<feature type="compositionally biased region" description="Basic and acidic residues" evidence="14">
    <location>
        <begin position="856"/>
        <end position="869"/>
    </location>
</feature>
<evidence type="ECO:0000256" key="1">
    <source>
        <dbReference type="ARBA" id="ARBA00004477"/>
    </source>
</evidence>
<dbReference type="Pfam" id="PF02815">
    <property type="entry name" value="MIR"/>
    <property type="match status" value="1"/>
</dbReference>
<comment type="subcellular location">
    <subcellularLocation>
        <location evidence="1">Endoplasmic reticulum membrane</location>
        <topology evidence="1">Multi-pass membrane protein</topology>
    </subcellularLocation>
</comment>
<evidence type="ECO:0000256" key="7">
    <source>
        <dbReference type="ARBA" id="ARBA00022692"/>
    </source>
</evidence>
<dbReference type="EC" id="2.4.1.109" evidence="4"/>
<dbReference type="PANTHER" id="PTHR10050">
    <property type="entry name" value="DOLICHYL-PHOSPHATE-MANNOSE--PROTEIN MANNOSYLTRANSFERASE"/>
    <property type="match status" value="1"/>
</dbReference>
<reference evidence="17 18" key="1">
    <citation type="journal article" date="2016" name="Proc. Natl. Acad. Sci. U.S.A.">
        <title>Lipid metabolic changes in an early divergent fungus govern the establishment of a mutualistic symbiosis with endobacteria.</title>
        <authorList>
            <person name="Lastovetsky O.A."/>
            <person name="Gaspar M.L."/>
            <person name="Mondo S.J."/>
            <person name="LaButti K.M."/>
            <person name="Sandor L."/>
            <person name="Grigoriev I.V."/>
            <person name="Henry S.A."/>
            <person name="Pawlowska T.E."/>
        </authorList>
    </citation>
    <scope>NUCLEOTIDE SEQUENCE [LARGE SCALE GENOMIC DNA]</scope>
    <source>
        <strain evidence="17 18">ATCC 52813</strain>
    </source>
</reference>
<dbReference type="Proteomes" id="UP000242254">
    <property type="component" value="Unassembled WGS sequence"/>
</dbReference>
<evidence type="ECO:0000256" key="14">
    <source>
        <dbReference type="SAM" id="MobiDB-lite"/>
    </source>
</evidence>
<evidence type="ECO:0000256" key="3">
    <source>
        <dbReference type="ARBA" id="ARBA00007222"/>
    </source>
</evidence>
<evidence type="ECO:0000256" key="6">
    <source>
        <dbReference type="ARBA" id="ARBA00022679"/>
    </source>
</evidence>
<dbReference type="UniPathway" id="UPA00378"/>
<evidence type="ECO:0000256" key="2">
    <source>
        <dbReference type="ARBA" id="ARBA00004922"/>
    </source>
</evidence>